<proteinExistence type="predicted"/>
<keyword evidence="1" id="KW-0812">Transmembrane</keyword>
<evidence type="ECO:0000313" key="2">
    <source>
        <dbReference type="EMBL" id="KAG5291045.1"/>
    </source>
</evidence>
<gene>
    <name evidence="2" type="ORF">I7I52_08248</name>
</gene>
<sequence length="76" mass="8630">MNCLSLLHIFSSSLGSIFRFQNITNDNDFSLSLFFCLFSLCSATWLVNNAKMTNYTTCINEVFHCELTDGHPRGQV</sequence>
<feature type="transmembrane region" description="Helical" evidence="1">
    <location>
        <begin position="29"/>
        <end position="47"/>
    </location>
</feature>
<name>A0A8H7YJV6_AJECA</name>
<evidence type="ECO:0000313" key="3">
    <source>
        <dbReference type="Proteomes" id="UP000670092"/>
    </source>
</evidence>
<accession>A0A8H7YJV6</accession>
<evidence type="ECO:0000256" key="1">
    <source>
        <dbReference type="SAM" id="Phobius"/>
    </source>
</evidence>
<keyword evidence="1" id="KW-1133">Transmembrane helix</keyword>
<dbReference type="Proteomes" id="UP000670092">
    <property type="component" value="Unassembled WGS sequence"/>
</dbReference>
<reference evidence="2 3" key="1">
    <citation type="submission" date="2021-01" db="EMBL/GenBank/DDBJ databases">
        <title>Chromosome-level genome assembly of a human fungal pathogen reveals clustering of transcriptionally co-regulated genes.</title>
        <authorList>
            <person name="Voorhies M."/>
            <person name="Cohen S."/>
            <person name="Shea T.P."/>
            <person name="Petrus S."/>
            <person name="Munoz J.F."/>
            <person name="Poplawski S."/>
            <person name="Goldman W.E."/>
            <person name="Michael T."/>
            <person name="Cuomo C.A."/>
            <person name="Sil A."/>
            <person name="Beyhan S."/>
        </authorList>
    </citation>
    <scope>NUCLEOTIDE SEQUENCE [LARGE SCALE GENOMIC DNA]</scope>
    <source>
        <strain evidence="2 3">G184AR</strain>
    </source>
</reference>
<comment type="caution">
    <text evidence="2">The sequence shown here is derived from an EMBL/GenBank/DDBJ whole genome shotgun (WGS) entry which is preliminary data.</text>
</comment>
<keyword evidence="1" id="KW-0472">Membrane</keyword>
<dbReference type="VEuPathDB" id="FungiDB:I7I52_08248"/>
<dbReference type="AlphaFoldDB" id="A0A8H7YJV6"/>
<protein>
    <submittedName>
        <fullName evidence="2">Uncharacterized protein</fullName>
    </submittedName>
</protein>
<dbReference type="EMBL" id="JAEVHI010000005">
    <property type="protein sequence ID" value="KAG5291045.1"/>
    <property type="molecule type" value="Genomic_DNA"/>
</dbReference>
<organism evidence="2 3">
    <name type="scientific">Ajellomyces capsulatus</name>
    <name type="common">Darling's disease fungus</name>
    <name type="synonym">Histoplasma capsulatum</name>
    <dbReference type="NCBI Taxonomy" id="5037"/>
    <lineage>
        <taxon>Eukaryota</taxon>
        <taxon>Fungi</taxon>
        <taxon>Dikarya</taxon>
        <taxon>Ascomycota</taxon>
        <taxon>Pezizomycotina</taxon>
        <taxon>Eurotiomycetes</taxon>
        <taxon>Eurotiomycetidae</taxon>
        <taxon>Onygenales</taxon>
        <taxon>Ajellomycetaceae</taxon>
        <taxon>Histoplasma</taxon>
    </lineage>
</organism>